<accession>A0A7X8SJG6</accession>
<name>A0A7X8SJG6_9BACT</name>
<organism evidence="2 3">
    <name type="scientific">Flammeovirga agarivorans</name>
    <dbReference type="NCBI Taxonomy" id="2726742"/>
    <lineage>
        <taxon>Bacteria</taxon>
        <taxon>Pseudomonadati</taxon>
        <taxon>Bacteroidota</taxon>
        <taxon>Cytophagia</taxon>
        <taxon>Cytophagales</taxon>
        <taxon>Flammeovirgaceae</taxon>
        <taxon>Flammeovirga</taxon>
    </lineage>
</organism>
<keyword evidence="2" id="KW-0808">Transferase</keyword>
<dbReference type="Pfam" id="PF13302">
    <property type="entry name" value="Acetyltransf_3"/>
    <property type="match status" value="1"/>
</dbReference>
<dbReference type="Proteomes" id="UP000585050">
    <property type="component" value="Unassembled WGS sequence"/>
</dbReference>
<dbReference type="InterPro" id="IPR000182">
    <property type="entry name" value="GNAT_dom"/>
</dbReference>
<proteinExistence type="predicted"/>
<protein>
    <submittedName>
        <fullName evidence="2">GNAT family N-acetyltransferase</fullName>
    </submittedName>
</protein>
<dbReference type="Gene3D" id="3.40.630.30">
    <property type="match status" value="1"/>
</dbReference>
<dbReference type="RefSeq" id="WP_168881948.1">
    <property type="nucleotide sequence ID" value="NZ_JABAIL010000002.1"/>
</dbReference>
<dbReference type="GO" id="GO:0016747">
    <property type="term" value="F:acyltransferase activity, transferring groups other than amino-acyl groups"/>
    <property type="evidence" value="ECO:0007669"/>
    <property type="project" value="InterPro"/>
</dbReference>
<dbReference type="PROSITE" id="PS51186">
    <property type="entry name" value="GNAT"/>
    <property type="match status" value="1"/>
</dbReference>
<dbReference type="PANTHER" id="PTHR43792">
    <property type="entry name" value="GNAT FAMILY, PUTATIVE (AFU_ORTHOLOGUE AFUA_3G00765)-RELATED-RELATED"/>
    <property type="match status" value="1"/>
</dbReference>
<evidence type="ECO:0000259" key="1">
    <source>
        <dbReference type="PROSITE" id="PS51186"/>
    </source>
</evidence>
<dbReference type="PANTHER" id="PTHR43792:SF13">
    <property type="entry name" value="ACETYLTRANSFERASE"/>
    <property type="match status" value="1"/>
</dbReference>
<sequence length="170" mass="20222">MTSEQNNFKIETERLLLTEFSIDDAPPFYDMNNDTEVMKYTGDHPFISVDEAEKFILQYTAYHEFKMGRWTVRRKSDNDYLGWCGLKFHPDTKEVDLGFRLIRKHWNKGYATEAGLACLEWGKSQNINKIIARCHHENIASQKVIAKLGFQFLKSFEENQNEWYQYQIEF</sequence>
<keyword evidence="3" id="KW-1185">Reference proteome</keyword>
<dbReference type="InterPro" id="IPR016181">
    <property type="entry name" value="Acyl_CoA_acyltransferase"/>
</dbReference>
<dbReference type="InterPro" id="IPR051531">
    <property type="entry name" value="N-acetyltransferase"/>
</dbReference>
<dbReference type="EMBL" id="JABAIL010000002">
    <property type="protein sequence ID" value="NLR91252.1"/>
    <property type="molecule type" value="Genomic_DNA"/>
</dbReference>
<gene>
    <name evidence="2" type="ORF">HGP29_08545</name>
</gene>
<feature type="domain" description="N-acetyltransferase" evidence="1">
    <location>
        <begin position="15"/>
        <end position="169"/>
    </location>
</feature>
<evidence type="ECO:0000313" key="2">
    <source>
        <dbReference type="EMBL" id="NLR91252.1"/>
    </source>
</evidence>
<dbReference type="SUPFAM" id="SSF55729">
    <property type="entry name" value="Acyl-CoA N-acyltransferases (Nat)"/>
    <property type="match status" value="1"/>
</dbReference>
<evidence type="ECO:0000313" key="3">
    <source>
        <dbReference type="Proteomes" id="UP000585050"/>
    </source>
</evidence>
<reference evidence="2 3" key="1">
    <citation type="submission" date="2020-04" db="EMBL/GenBank/DDBJ databases">
        <title>Flammeovirga sp. SR4, a novel species isolated from seawater.</title>
        <authorList>
            <person name="Wang X."/>
        </authorList>
    </citation>
    <scope>NUCLEOTIDE SEQUENCE [LARGE SCALE GENOMIC DNA]</scope>
    <source>
        <strain evidence="2 3">SR4</strain>
    </source>
</reference>
<dbReference type="AlphaFoldDB" id="A0A7X8SJG6"/>
<comment type="caution">
    <text evidence="2">The sequence shown here is derived from an EMBL/GenBank/DDBJ whole genome shotgun (WGS) entry which is preliminary data.</text>
</comment>